<dbReference type="PANTHER" id="PTHR13032">
    <property type="entry name" value="MITOCHONDRIAL IMPORT INNER MEMBRANE TRANSLOCASE SUBUNIT TIM21"/>
    <property type="match status" value="1"/>
</dbReference>
<name>A0ABD1EQ62_HYPHA</name>
<evidence type="ECO:0000256" key="7">
    <source>
        <dbReference type="ARBA" id="ARBA00023136"/>
    </source>
</evidence>
<comment type="subunit">
    <text evidence="8">Component of the TIM23 complex.</text>
</comment>
<dbReference type="GO" id="GO:0005744">
    <property type="term" value="C:TIM23 mitochondrial import inner membrane translocase complex"/>
    <property type="evidence" value="ECO:0007669"/>
    <property type="project" value="UniProtKB-UniRule"/>
</dbReference>
<dbReference type="GO" id="GO:0030150">
    <property type="term" value="P:protein import into mitochondrial matrix"/>
    <property type="evidence" value="ECO:0007669"/>
    <property type="project" value="UniProtKB-UniRule"/>
</dbReference>
<sequence>MFLMKAPGLFHRAHLVKLNTISRATVPKRFSSKDNRVSRVTRSELDTKVSPLGQKIREGTKTFSYICIVLAGVGVTGGLIYMVLNELLSSKSPNNVFSKALKECLKNEHLCDKLGTPITAFGEKSLRGRRQHVTHALYVDNEGRNHMRMTFNLKGTAHYGTVNLDVVENDKGKYEYRYMFVQIDDMFKSVIVIEDNRNKNLTDV</sequence>
<evidence type="ECO:0000313" key="10">
    <source>
        <dbReference type="Proteomes" id="UP001566132"/>
    </source>
</evidence>
<evidence type="ECO:0000256" key="4">
    <source>
        <dbReference type="ARBA" id="ARBA00022946"/>
    </source>
</evidence>
<keyword evidence="8" id="KW-0653">Protein transport</keyword>
<dbReference type="Pfam" id="PF08294">
    <property type="entry name" value="TIM21"/>
    <property type="match status" value="1"/>
</dbReference>
<keyword evidence="7 8" id="KW-0472">Membrane</keyword>
<evidence type="ECO:0000256" key="8">
    <source>
        <dbReference type="RuleBase" id="RU367142"/>
    </source>
</evidence>
<keyword evidence="4" id="KW-0809">Transit peptide</keyword>
<keyword evidence="5 8" id="KW-1133">Transmembrane helix</keyword>
<dbReference type="EMBL" id="JBDJPC010000005">
    <property type="protein sequence ID" value="KAL1500914.1"/>
    <property type="molecule type" value="Genomic_DNA"/>
</dbReference>
<feature type="transmembrane region" description="Helical" evidence="8">
    <location>
        <begin position="63"/>
        <end position="84"/>
    </location>
</feature>
<keyword evidence="10" id="KW-1185">Reference proteome</keyword>
<comment type="caution">
    <text evidence="9">The sequence shown here is derived from an EMBL/GenBank/DDBJ whole genome shotgun (WGS) entry which is preliminary data.</text>
</comment>
<evidence type="ECO:0000256" key="3">
    <source>
        <dbReference type="ARBA" id="ARBA00022692"/>
    </source>
</evidence>
<comment type="similarity">
    <text evidence="2 8">Belongs to the TIM21 family.</text>
</comment>
<gene>
    <name evidence="9" type="ORF">ABEB36_006333</name>
</gene>
<organism evidence="9 10">
    <name type="scientific">Hypothenemus hampei</name>
    <name type="common">Coffee berry borer</name>
    <dbReference type="NCBI Taxonomy" id="57062"/>
    <lineage>
        <taxon>Eukaryota</taxon>
        <taxon>Metazoa</taxon>
        <taxon>Ecdysozoa</taxon>
        <taxon>Arthropoda</taxon>
        <taxon>Hexapoda</taxon>
        <taxon>Insecta</taxon>
        <taxon>Pterygota</taxon>
        <taxon>Neoptera</taxon>
        <taxon>Endopterygota</taxon>
        <taxon>Coleoptera</taxon>
        <taxon>Polyphaga</taxon>
        <taxon>Cucujiformia</taxon>
        <taxon>Curculionidae</taxon>
        <taxon>Scolytinae</taxon>
        <taxon>Hypothenemus</taxon>
    </lineage>
</organism>
<dbReference type="AlphaFoldDB" id="A0ABD1EQ62"/>
<keyword evidence="8" id="KW-0999">Mitochondrion inner membrane</keyword>
<keyword evidence="8" id="KW-0811">Translocation</keyword>
<evidence type="ECO:0000313" key="9">
    <source>
        <dbReference type="EMBL" id="KAL1500914.1"/>
    </source>
</evidence>
<comment type="subcellular location">
    <subcellularLocation>
        <location evidence="8">Mitochondrion inner membrane</location>
        <topology evidence="8">Single-pass membrane protein</topology>
    </subcellularLocation>
    <subcellularLocation>
        <location evidence="1">Mitochondrion membrane</location>
        <topology evidence="1">Single-pass membrane protein</topology>
    </subcellularLocation>
</comment>
<evidence type="ECO:0000256" key="5">
    <source>
        <dbReference type="ARBA" id="ARBA00022989"/>
    </source>
</evidence>
<accession>A0ABD1EQ62</accession>
<evidence type="ECO:0000256" key="1">
    <source>
        <dbReference type="ARBA" id="ARBA00004304"/>
    </source>
</evidence>
<proteinExistence type="inferred from homology"/>
<keyword evidence="3 8" id="KW-0812">Transmembrane</keyword>
<keyword evidence="8" id="KW-0813">Transport</keyword>
<dbReference type="Gene3D" id="3.10.450.320">
    <property type="entry name" value="Mitochondrial import inner membrane translocase subunit Tim21"/>
    <property type="match status" value="1"/>
</dbReference>
<protein>
    <recommendedName>
        <fullName evidence="8">Mitochondrial import inner membrane translocase subunit Tim21</fullName>
    </recommendedName>
</protein>
<dbReference type="PANTHER" id="PTHR13032:SF6">
    <property type="entry name" value="MITOCHONDRIAL IMPORT INNER MEMBRANE TRANSLOCASE SUBUNIT TIM21"/>
    <property type="match status" value="1"/>
</dbReference>
<dbReference type="Proteomes" id="UP001566132">
    <property type="component" value="Unassembled WGS sequence"/>
</dbReference>
<evidence type="ECO:0000256" key="2">
    <source>
        <dbReference type="ARBA" id="ARBA00010867"/>
    </source>
</evidence>
<dbReference type="InterPro" id="IPR038552">
    <property type="entry name" value="Tim21_IMS_sf"/>
</dbReference>
<dbReference type="InterPro" id="IPR013261">
    <property type="entry name" value="Tim21"/>
</dbReference>
<keyword evidence="6 8" id="KW-0496">Mitochondrion</keyword>
<reference evidence="9 10" key="1">
    <citation type="submission" date="2024-05" db="EMBL/GenBank/DDBJ databases">
        <title>Genetic variation in Jamaican populations of the coffee berry borer (Hypothenemus hampei).</title>
        <authorList>
            <person name="Errbii M."/>
            <person name="Myrie A."/>
        </authorList>
    </citation>
    <scope>NUCLEOTIDE SEQUENCE [LARGE SCALE GENOMIC DNA]</scope>
    <source>
        <strain evidence="9">JA-Hopewell-2020-01-JO</strain>
        <tissue evidence="9">Whole body</tissue>
    </source>
</reference>
<evidence type="ECO:0000256" key="6">
    <source>
        <dbReference type="ARBA" id="ARBA00023128"/>
    </source>
</evidence>
<comment type="function">
    <text evidence="8">Essential component of the TIM23 complex, a complex that mediates the translocation of transit peptide-containing proteins across the mitochondrial inner membrane.</text>
</comment>